<protein>
    <submittedName>
        <fullName evidence="1">Uncharacterized protein</fullName>
    </submittedName>
</protein>
<dbReference type="PANTHER" id="PTHR35726">
    <property type="entry name" value="GLUTAMIC ACID-RICH PROTEIN-LIKE"/>
    <property type="match status" value="1"/>
</dbReference>
<reference evidence="2" key="1">
    <citation type="journal article" date="2019" name="Gigascience">
        <title>De novo genome assembly of the endangered Acer yangbiense, a plant species with extremely small populations endemic to Yunnan Province, China.</title>
        <authorList>
            <person name="Yang J."/>
            <person name="Wariss H.M."/>
            <person name="Tao L."/>
            <person name="Zhang R."/>
            <person name="Yun Q."/>
            <person name="Hollingsworth P."/>
            <person name="Dao Z."/>
            <person name="Luo G."/>
            <person name="Guo H."/>
            <person name="Ma Y."/>
            <person name="Sun W."/>
        </authorList>
    </citation>
    <scope>NUCLEOTIDE SEQUENCE [LARGE SCALE GENOMIC DNA]</scope>
    <source>
        <strain evidence="2">cv. br00</strain>
    </source>
</reference>
<proteinExistence type="predicted"/>
<sequence length="225" mass="24272">MKSGGGVGARRLPCTITTSNGWLFSNQMLIMALKIPARTGMGFSIAVGGLTYARKDCSLNSNSANYLTALYYLIHIPTINTEVCPDREMERVRNSVDVSPFLLVEAAGDSEVDSGPATSTTVVADEDDAESCSCDTSDHSCVINGAFSEVEAGRANCNVADDDHADKEEEEEEVEEGVEVCQSWFGQVHVGLPVKQKPCVSVDSGNESMNEKEKDRLFWEACLAS</sequence>
<evidence type="ECO:0000313" key="2">
    <source>
        <dbReference type="Proteomes" id="UP000326939"/>
    </source>
</evidence>
<dbReference type="EMBL" id="VDCV01000014">
    <property type="protein sequence ID" value="KAB5527483.1"/>
    <property type="molecule type" value="Genomic_DNA"/>
</dbReference>
<organism evidence="1 2">
    <name type="scientific">Salix brachista</name>
    <dbReference type="NCBI Taxonomy" id="2182728"/>
    <lineage>
        <taxon>Eukaryota</taxon>
        <taxon>Viridiplantae</taxon>
        <taxon>Streptophyta</taxon>
        <taxon>Embryophyta</taxon>
        <taxon>Tracheophyta</taxon>
        <taxon>Spermatophyta</taxon>
        <taxon>Magnoliopsida</taxon>
        <taxon>eudicotyledons</taxon>
        <taxon>Gunneridae</taxon>
        <taxon>Pentapetalae</taxon>
        <taxon>rosids</taxon>
        <taxon>fabids</taxon>
        <taxon>Malpighiales</taxon>
        <taxon>Salicaceae</taxon>
        <taxon>Saliceae</taxon>
        <taxon>Salix</taxon>
    </lineage>
</organism>
<comment type="caution">
    <text evidence="1">The sequence shown here is derived from an EMBL/GenBank/DDBJ whole genome shotgun (WGS) entry which is preliminary data.</text>
</comment>
<evidence type="ECO:0000313" key="1">
    <source>
        <dbReference type="EMBL" id="KAB5527483.1"/>
    </source>
</evidence>
<dbReference type="Proteomes" id="UP000326939">
    <property type="component" value="Chromosome 14"/>
</dbReference>
<accession>A0A5N5KCB2</accession>
<gene>
    <name evidence="1" type="ORF">DKX38_021330</name>
</gene>
<name>A0A5N5KCB2_9ROSI</name>
<dbReference type="AlphaFoldDB" id="A0A5N5KCB2"/>
<keyword evidence="2" id="KW-1185">Reference proteome</keyword>
<dbReference type="PANTHER" id="PTHR35726:SF4">
    <property type="entry name" value="GLUTAMIC ACID-RICH PROTEIN-LIKE"/>
    <property type="match status" value="1"/>
</dbReference>